<dbReference type="EMBL" id="JAUNQW010000023">
    <property type="protein sequence ID" value="MDO5457737.1"/>
    <property type="molecule type" value="Genomic_DNA"/>
</dbReference>
<evidence type="ECO:0000259" key="6">
    <source>
        <dbReference type="SMART" id="SM00363"/>
    </source>
</evidence>
<protein>
    <recommendedName>
        <fullName evidence="5">Pseudouridine synthase</fullName>
        <ecNumber evidence="5">5.4.99.-</ecNumber>
    </recommendedName>
</protein>
<dbReference type="InterPro" id="IPR018496">
    <property type="entry name" value="PsdUridine_synth_RsuA/RluB_CS"/>
</dbReference>
<keyword evidence="3 5" id="KW-0413">Isomerase</keyword>
<dbReference type="InterPro" id="IPR020094">
    <property type="entry name" value="TruA/RsuA/RluB/E/F_N"/>
</dbReference>
<dbReference type="AlphaFoldDB" id="A0AA43UD32"/>
<dbReference type="FunFam" id="3.30.70.1560:FF:000001">
    <property type="entry name" value="Pseudouridine synthase"/>
    <property type="match status" value="1"/>
</dbReference>
<dbReference type="SMART" id="SM00363">
    <property type="entry name" value="S4"/>
    <property type="match status" value="1"/>
</dbReference>
<dbReference type="PROSITE" id="PS01149">
    <property type="entry name" value="PSI_RSU"/>
    <property type="match status" value="1"/>
</dbReference>
<dbReference type="SUPFAM" id="SSF55120">
    <property type="entry name" value="Pseudouridine synthase"/>
    <property type="match status" value="1"/>
</dbReference>
<dbReference type="InterPro" id="IPR036986">
    <property type="entry name" value="S4_RNA-bd_sf"/>
</dbReference>
<gene>
    <name evidence="7" type="ORF">Q4F26_05250</name>
</gene>
<dbReference type="EC" id="5.4.99.-" evidence="5"/>
<organism evidence="7 8">
    <name type="scientific">Atopococcus tabaci</name>
    <dbReference type="NCBI Taxonomy" id="269774"/>
    <lineage>
        <taxon>Bacteria</taxon>
        <taxon>Bacillati</taxon>
        <taxon>Bacillota</taxon>
        <taxon>Bacilli</taxon>
        <taxon>Lactobacillales</taxon>
        <taxon>Carnobacteriaceae</taxon>
        <taxon>Atopococcus</taxon>
    </lineage>
</organism>
<accession>A0AA43UD32</accession>
<dbReference type="Pfam" id="PF00849">
    <property type="entry name" value="PseudoU_synth_2"/>
    <property type="match status" value="1"/>
</dbReference>
<dbReference type="GO" id="GO:0120159">
    <property type="term" value="F:rRNA pseudouridine synthase activity"/>
    <property type="evidence" value="ECO:0007669"/>
    <property type="project" value="UniProtKB-ARBA"/>
</dbReference>
<evidence type="ECO:0000313" key="7">
    <source>
        <dbReference type="EMBL" id="MDO5457737.1"/>
    </source>
</evidence>
<comment type="similarity">
    <text evidence="1 5">Belongs to the pseudouridine synthase RsuA family.</text>
</comment>
<proteinExistence type="inferred from homology"/>
<evidence type="ECO:0000256" key="3">
    <source>
        <dbReference type="ARBA" id="ARBA00023235"/>
    </source>
</evidence>
<dbReference type="InterPro" id="IPR020103">
    <property type="entry name" value="PsdUridine_synth_cat_dom_sf"/>
</dbReference>
<dbReference type="CDD" id="cd00165">
    <property type="entry name" value="S4"/>
    <property type="match status" value="1"/>
</dbReference>
<dbReference type="GO" id="GO:0000455">
    <property type="term" value="P:enzyme-directed rRNA pseudouridine synthesis"/>
    <property type="evidence" value="ECO:0007669"/>
    <property type="project" value="UniProtKB-ARBA"/>
</dbReference>
<dbReference type="GO" id="GO:0005829">
    <property type="term" value="C:cytosol"/>
    <property type="evidence" value="ECO:0007669"/>
    <property type="project" value="UniProtKB-ARBA"/>
</dbReference>
<evidence type="ECO:0000256" key="5">
    <source>
        <dbReference type="RuleBase" id="RU003887"/>
    </source>
</evidence>
<dbReference type="Gene3D" id="3.30.70.580">
    <property type="entry name" value="Pseudouridine synthase I, catalytic domain, N-terminal subdomain"/>
    <property type="match status" value="1"/>
</dbReference>
<dbReference type="Gene3D" id="3.30.70.1560">
    <property type="entry name" value="Alpha-L RNA-binding motif"/>
    <property type="match status" value="1"/>
</dbReference>
<keyword evidence="8" id="KW-1185">Reference proteome</keyword>
<evidence type="ECO:0000313" key="8">
    <source>
        <dbReference type="Proteomes" id="UP001171751"/>
    </source>
</evidence>
<dbReference type="PROSITE" id="PS50889">
    <property type="entry name" value="S4"/>
    <property type="match status" value="1"/>
</dbReference>
<dbReference type="NCBIfam" id="TIGR00093">
    <property type="entry name" value="pseudouridine synthase"/>
    <property type="match status" value="1"/>
</dbReference>
<feature type="domain" description="RNA-binding S4" evidence="6">
    <location>
        <begin position="1"/>
        <end position="59"/>
    </location>
</feature>
<dbReference type="Gene3D" id="3.10.290.10">
    <property type="entry name" value="RNA-binding S4 domain"/>
    <property type="match status" value="1"/>
</dbReference>
<dbReference type="GO" id="GO:0003723">
    <property type="term" value="F:RNA binding"/>
    <property type="evidence" value="ECO:0007669"/>
    <property type="project" value="UniProtKB-KW"/>
</dbReference>
<dbReference type="SUPFAM" id="SSF55174">
    <property type="entry name" value="Alpha-L RNA-binding motif"/>
    <property type="match status" value="1"/>
</dbReference>
<sequence>MRIDKLLAHSGFGTRKEVKELIKTGLVEINGVVVKKPKEKANPDEDEITVGVESIDYQEYIYFMLNKPQDVISATEDTYHHTVIDLLEPADIILDPFPVGRLDIDTEGLLLLTNNGKLSHSLTSPNRGVPKVYYAQVDGIMTEDDIKQFKQGVTLDDGYKALPAELKILQIDQEAESSEIELLVTEGKYHQVKRMVQAVGKEVVYLKRLSMGPVQLDPALPLGDYRSLTDEELESLKEYM</sequence>
<dbReference type="Pfam" id="PF01479">
    <property type="entry name" value="S4"/>
    <property type="match status" value="1"/>
</dbReference>
<dbReference type="CDD" id="cd02553">
    <property type="entry name" value="PseudoU_synth_RsuA"/>
    <property type="match status" value="1"/>
</dbReference>
<dbReference type="PANTHER" id="PTHR47683">
    <property type="entry name" value="PSEUDOURIDINE SYNTHASE FAMILY PROTEIN-RELATED"/>
    <property type="match status" value="1"/>
</dbReference>
<evidence type="ECO:0000256" key="4">
    <source>
        <dbReference type="PROSITE-ProRule" id="PRU00182"/>
    </source>
</evidence>
<dbReference type="InterPro" id="IPR006145">
    <property type="entry name" value="PsdUridine_synth_RsuA/RluA"/>
</dbReference>
<dbReference type="InterPro" id="IPR050343">
    <property type="entry name" value="RsuA_PseudoU_synthase"/>
</dbReference>
<dbReference type="PANTHER" id="PTHR47683:SF4">
    <property type="entry name" value="PSEUDOURIDINE SYNTHASE"/>
    <property type="match status" value="1"/>
</dbReference>
<reference evidence="7" key="1">
    <citation type="submission" date="2023-07" db="EMBL/GenBank/DDBJ databases">
        <title>Between Cages and Wild: Unraveling the Impact of Captivity on Animal Microbiomes and Antimicrobial Resistance.</title>
        <authorList>
            <person name="Schmartz G.P."/>
            <person name="Rehner J."/>
            <person name="Schuff M.J."/>
            <person name="Becker S.L."/>
            <person name="Kravczyk M."/>
            <person name="Gurevich A."/>
            <person name="Francke R."/>
            <person name="Mueller R."/>
            <person name="Keller V."/>
            <person name="Keller A."/>
        </authorList>
    </citation>
    <scope>NUCLEOTIDE SEQUENCE</scope>
    <source>
        <strain evidence="7">S39M_St_73</strain>
    </source>
</reference>
<evidence type="ECO:0000256" key="2">
    <source>
        <dbReference type="ARBA" id="ARBA00022884"/>
    </source>
</evidence>
<keyword evidence="2 4" id="KW-0694">RNA-binding</keyword>
<dbReference type="InterPro" id="IPR002942">
    <property type="entry name" value="S4_RNA-bd"/>
</dbReference>
<dbReference type="InterPro" id="IPR042092">
    <property type="entry name" value="PsdUridine_s_RsuA/RluB/E/F_cat"/>
</dbReference>
<name>A0AA43UD32_9LACT</name>
<evidence type="ECO:0000256" key="1">
    <source>
        <dbReference type="ARBA" id="ARBA00008348"/>
    </source>
</evidence>
<dbReference type="Proteomes" id="UP001171751">
    <property type="component" value="Unassembled WGS sequence"/>
</dbReference>
<comment type="caution">
    <text evidence="7">The sequence shown here is derived from an EMBL/GenBank/DDBJ whole genome shotgun (WGS) entry which is preliminary data.</text>
</comment>
<dbReference type="InterPro" id="IPR000748">
    <property type="entry name" value="PsdUridine_synth_RsuA/RluB/E/F"/>
</dbReference>